<dbReference type="SUPFAM" id="SSF47413">
    <property type="entry name" value="lambda repressor-like DNA-binding domains"/>
    <property type="match status" value="1"/>
</dbReference>
<accession>A0A3A5LEC8</accession>
<dbReference type="Gene3D" id="1.10.10.2910">
    <property type="match status" value="1"/>
</dbReference>
<comment type="caution">
    <text evidence="2">The sequence shown here is derived from an EMBL/GenBank/DDBJ whole genome shotgun (WGS) entry which is preliminary data.</text>
</comment>
<evidence type="ECO:0000259" key="1">
    <source>
        <dbReference type="PROSITE" id="PS50943"/>
    </source>
</evidence>
<name>A0A3A5LEC8_9GAMM</name>
<feature type="domain" description="HTH cro/C1-type" evidence="1">
    <location>
        <begin position="62"/>
        <end position="115"/>
    </location>
</feature>
<dbReference type="PANTHER" id="PTHR40455:SF1">
    <property type="entry name" value="ANTITOXIN HIGA"/>
    <property type="match status" value="1"/>
</dbReference>
<proteinExistence type="predicted"/>
<reference evidence="2 3" key="1">
    <citation type="submission" date="2018-09" db="EMBL/GenBank/DDBJ databases">
        <title>Draft genome sequences of Legionella taurinensis isolated from water samples.</title>
        <authorList>
            <person name="Chakeri A."/>
            <person name="Allerberger F."/>
            <person name="Kundi M."/>
            <person name="Ruppitsch W."/>
            <person name="Schmid D."/>
        </authorList>
    </citation>
    <scope>NUCLEOTIDE SEQUENCE [LARGE SCALE GENOMIC DNA]</scope>
    <source>
        <strain evidence="2 3">4570-18-6</strain>
    </source>
</reference>
<dbReference type="EMBL" id="QZWB01000009">
    <property type="protein sequence ID" value="RJT46290.1"/>
    <property type="molecule type" value="Genomic_DNA"/>
</dbReference>
<dbReference type="GO" id="GO:0006355">
    <property type="term" value="P:regulation of DNA-templated transcription"/>
    <property type="evidence" value="ECO:0007669"/>
    <property type="project" value="InterPro"/>
</dbReference>
<dbReference type="PROSITE" id="PS50943">
    <property type="entry name" value="HTH_CROC1"/>
    <property type="match status" value="1"/>
</dbReference>
<dbReference type="GO" id="GO:0001046">
    <property type="term" value="F:core promoter sequence-specific DNA binding"/>
    <property type="evidence" value="ECO:0007669"/>
    <property type="project" value="TreeGrafter"/>
</dbReference>
<dbReference type="PANTHER" id="PTHR40455">
    <property type="entry name" value="ANTITOXIN HIGA"/>
    <property type="match status" value="1"/>
</dbReference>
<dbReference type="Gene3D" id="1.10.260.40">
    <property type="entry name" value="lambda repressor-like DNA-binding domains"/>
    <property type="match status" value="1"/>
</dbReference>
<dbReference type="InterPro" id="IPR001387">
    <property type="entry name" value="Cro/C1-type_HTH"/>
</dbReference>
<gene>
    <name evidence="2" type="ORF">D6J04_09635</name>
</gene>
<organism evidence="2 3">
    <name type="scientific">Legionella taurinensis</name>
    <dbReference type="NCBI Taxonomy" id="70611"/>
    <lineage>
        <taxon>Bacteria</taxon>
        <taxon>Pseudomonadati</taxon>
        <taxon>Pseudomonadota</taxon>
        <taxon>Gammaproteobacteria</taxon>
        <taxon>Legionellales</taxon>
        <taxon>Legionellaceae</taxon>
        <taxon>Legionella</taxon>
    </lineage>
</organism>
<dbReference type="InterPro" id="IPR039060">
    <property type="entry name" value="Antitox_HigA"/>
</dbReference>
<dbReference type="InterPro" id="IPR010982">
    <property type="entry name" value="Lambda_DNA-bd_dom_sf"/>
</dbReference>
<dbReference type="Pfam" id="PF01381">
    <property type="entry name" value="HTH_3"/>
    <property type="match status" value="1"/>
</dbReference>
<evidence type="ECO:0000313" key="3">
    <source>
        <dbReference type="Proteomes" id="UP000270757"/>
    </source>
</evidence>
<dbReference type="Proteomes" id="UP000270757">
    <property type="component" value="Unassembled WGS sequence"/>
</dbReference>
<evidence type="ECO:0000313" key="2">
    <source>
        <dbReference type="EMBL" id="RJT46290.1"/>
    </source>
</evidence>
<dbReference type="RefSeq" id="WP_120047385.1">
    <property type="nucleotide sequence ID" value="NZ_QZWB01000009.1"/>
</dbReference>
<dbReference type="CDD" id="cd00093">
    <property type="entry name" value="HTH_XRE"/>
    <property type="match status" value="1"/>
</dbReference>
<dbReference type="SMART" id="SM00530">
    <property type="entry name" value="HTH_XRE"/>
    <property type="match status" value="1"/>
</dbReference>
<dbReference type="AlphaFoldDB" id="A0A3A5LEC8"/>
<sequence length="402" mass="46734">MTTIICDEQQYKKYLDEVDSLMDADPDTNTPEGERLSLLSLAIKEYESKRYFFEKPSPIEAIQFRMEEQNLNQNDLVKYIGSKSRVSEILAGKRSLTIPMIRTLNKFLGIPLDILIQEPKSESTPFNIEDIDYKYFPLSEMMKRNWISIKNSNIPKDIKKAFLDFFEPLGGVVPQCALWRRTINRRDEDSSNTNDLIVWTAKAMLLAQQIKVDAYDRSVITKNYLKDLAKLSQFEQGPLLAKERLARNGIKLIFLKNLSKTKVDGMCFLDKDGHPVIVLSLRYDRIDYFWFTLLHEMSHVYKHLNDKNQFIDNLEMQSSLNPQEIEADRIAKEAFIARALWKRSDAFSLRTEESIIDLAKQLNINPAIVAGRIRYETNDYTKFSNLIGQGKINLMLNEFNNE</sequence>
<protein>
    <submittedName>
        <fullName evidence="2">Helix-turn-helix domain-containing protein</fullName>
    </submittedName>
</protein>